<comment type="caution">
    <text evidence="2">The sequence shown here is derived from an EMBL/GenBank/DDBJ whole genome shotgun (WGS) entry which is preliminary data.</text>
</comment>
<dbReference type="AlphaFoldDB" id="A0A8B6EFM3"/>
<gene>
    <name evidence="2" type="ORF">MGAL_10B066653</name>
</gene>
<dbReference type="OrthoDB" id="6130022at2759"/>
<name>A0A8B6EFM3_MYTGA</name>
<dbReference type="Proteomes" id="UP000596742">
    <property type="component" value="Unassembled WGS sequence"/>
</dbReference>
<sequence>MEPAINVHTPAGTFGESAHYTEISEIDNLQHISQEHNNSILPTTNRDIDLLSTEQTSTSSDNDRDSSEYIDDGYEQPYTTLVVTDQEKDEHDYLTTKKESNYENSISFQNVACGHACENQDENTLSNKTNVHDEITSWNLNYDMNDFNETNDSVPQTYINPQMNKAEYVNLSLNQ</sequence>
<evidence type="ECO:0000313" key="2">
    <source>
        <dbReference type="EMBL" id="VDI34014.1"/>
    </source>
</evidence>
<accession>A0A8B6EFM3</accession>
<protein>
    <submittedName>
        <fullName evidence="2">Uncharacterized protein</fullName>
    </submittedName>
</protein>
<organism evidence="2 3">
    <name type="scientific">Mytilus galloprovincialis</name>
    <name type="common">Mediterranean mussel</name>
    <dbReference type="NCBI Taxonomy" id="29158"/>
    <lineage>
        <taxon>Eukaryota</taxon>
        <taxon>Metazoa</taxon>
        <taxon>Spiralia</taxon>
        <taxon>Lophotrochozoa</taxon>
        <taxon>Mollusca</taxon>
        <taxon>Bivalvia</taxon>
        <taxon>Autobranchia</taxon>
        <taxon>Pteriomorphia</taxon>
        <taxon>Mytilida</taxon>
        <taxon>Mytiloidea</taxon>
        <taxon>Mytilidae</taxon>
        <taxon>Mytilinae</taxon>
        <taxon>Mytilus</taxon>
    </lineage>
</organism>
<evidence type="ECO:0000313" key="3">
    <source>
        <dbReference type="Proteomes" id="UP000596742"/>
    </source>
</evidence>
<feature type="region of interest" description="Disordered" evidence="1">
    <location>
        <begin position="53"/>
        <end position="73"/>
    </location>
</feature>
<proteinExistence type="predicted"/>
<reference evidence="2" key="1">
    <citation type="submission" date="2018-11" db="EMBL/GenBank/DDBJ databases">
        <authorList>
            <person name="Alioto T."/>
            <person name="Alioto T."/>
        </authorList>
    </citation>
    <scope>NUCLEOTIDE SEQUENCE</scope>
</reference>
<keyword evidence="3" id="KW-1185">Reference proteome</keyword>
<dbReference type="EMBL" id="UYJE01005107">
    <property type="protein sequence ID" value="VDI34014.1"/>
    <property type="molecule type" value="Genomic_DNA"/>
</dbReference>
<evidence type="ECO:0000256" key="1">
    <source>
        <dbReference type="SAM" id="MobiDB-lite"/>
    </source>
</evidence>